<dbReference type="Pfam" id="PF00042">
    <property type="entry name" value="Globin"/>
    <property type="match status" value="1"/>
</dbReference>
<dbReference type="EMBL" id="BGOW01000003">
    <property type="protein sequence ID" value="GBL44948.1"/>
    <property type="molecule type" value="Genomic_DNA"/>
</dbReference>
<dbReference type="GO" id="GO:0046872">
    <property type="term" value="F:metal ion binding"/>
    <property type="evidence" value="ECO:0007669"/>
    <property type="project" value="UniProtKB-KW"/>
</dbReference>
<gene>
    <name evidence="7" type="ORF">SFMTTN_0749</name>
</gene>
<dbReference type="GO" id="GO:0046210">
    <property type="term" value="P:nitric oxide catabolic process"/>
    <property type="evidence" value="ECO:0007669"/>
    <property type="project" value="TreeGrafter"/>
</dbReference>
<evidence type="ECO:0000256" key="1">
    <source>
        <dbReference type="ARBA" id="ARBA00022617"/>
    </source>
</evidence>
<organism evidence="7 8">
    <name type="scientific">Sulfuriferula multivorans</name>
    <dbReference type="NCBI Taxonomy" id="1559896"/>
    <lineage>
        <taxon>Bacteria</taxon>
        <taxon>Pseudomonadati</taxon>
        <taxon>Pseudomonadota</taxon>
        <taxon>Betaproteobacteria</taxon>
        <taxon>Nitrosomonadales</taxon>
        <taxon>Sulfuricellaceae</taxon>
        <taxon>Sulfuriferula</taxon>
    </lineage>
</organism>
<dbReference type="GO" id="GO:0008941">
    <property type="term" value="F:nitric oxide dioxygenase NAD(P)H activity"/>
    <property type="evidence" value="ECO:0007669"/>
    <property type="project" value="TreeGrafter"/>
</dbReference>
<dbReference type="GO" id="GO:0019825">
    <property type="term" value="F:oxygen binding"/>
    <property type="evidence" value="ECO:0007669"/>
    <property type="project" value="InterPro"/>
</dbReference>
<keyword evidence="1 5" id="KW-0349">Heme</keyword>
<keyword evidence="8" id="KW-1185">Reference proteome</keyword>
<protein>
    <submittedName>
        <fullName evidence="7">Putative bacterial haemoglobin</fullName>
    </submittedName>
</protein>
<dbReference type="InterPro" id="IPR000971">
    <property type="entry name" value="Globin"/>
</dbReference>
<comment type="caution">
    <text evidence="7">The sequence shown here is derived from an EMBL/GenBank/DDBJ whole genome shotgun (WGS) entry which is preliminary data.</text>
</comment>
<evidence type="ECO:0000256" key="5">
    <source>
        <dbReference type="RuleBase" id="RU000356"/>
    </source>
</evidence>
<comment type="similarity">
    <text evidence="5">Belongs to the globin family.</text>
</comment>
<evidence type="ECO:0000256" key="4">
    <source>
        <dbReference type="ARBA" id="ARBA00023004"/>
    </source>
</evidence>
<evidence type="ECO:0000313" key="7">
    <source>
        <dbReference type="EMBL" id="GBL44948.1"/>
    </source>
</evidence>
<dbReference type="RefSeq" id="WP_124703769.1">
    <property type="nucleotide sequence ID" value="NZ_BGOW01000003.1"/>
</dbReference>
<name>A0A401JB98_9PROT</name>
<dbReference type="PANTHER" id="PTHR43396">
    <property type="entry name" value="FLAVOHEMOPROTEIN"/>
    <property type="match status" value="1"/>
</dbReference>
<dbReference type="Proteomes" id="UP000286806">
    <property type="component" value="Unassembled WGS sequence"/>
</dbReference>
<evidence type="ECO:0000313" key="8">
    <source>
        <dbReference type="Proteomes" id="UP000286806"/>
    </source>
</evidence>
<keyword evidence="3" id="KW-0479">Metal-binding</keyword>
<dbReference type="SUPFAM" id="SSF46458">
    <property type="entry name" value="Globin-like"/>
    <property type="match status" value="1"/>
</dbReference>
<evidence type="ECO:0000256" key="3">
    <source>
        <dbReference type="ARBA" id="ARBA00022723"/>
    </source>
</evidence>
<dbReference type="GO" id="GO:0005344">
    <property type="term" value="F:oxygen carrier activity"/>
    <property type="evidence" value="ECO:0007669"/>
    <property type="project" value="UniProtKB-KW"/>
</dbReference>
<dbReference type="GO" id="GO:0071949">
    <property type="term" value="F:FAD binding"/>
    <property type="evidence" value="ECO:0007669"/>
    <property type="project" value="TreeGrafter"/>
</dbReference>
<sequence>MTPEQITLVKSSWQQVLPIKDTAAGLFYTRLFELDPSLRSLFKGDMAEQGRKLMTMINTVVNSLDQLGPILGAVGDLGRRHVGYGVKDHHYDTVGEALIWTLGQGLGEGFTPAVKLAWVNAYTTLATAMKQAACATT</sequence>
<evidence type="ECO:0000259" key="6">
    <source>
        <dbReference type="PROSITE" id="PS01033"/>
    </source>
</evidence>
<dbReference type="PROSITE" id="PS01033">
    <property type="entry name" value="GLOBIN"/>
    <property type="match status" value="1"/>
</dbReference>
<dbReference type="InterPro" id="IPR012292">
    <property type="entry name" value="Globin/Proto"/>
</dbReference>
<dbReference type="InterPro" id="IPR009050">
    <property type="entry name" value="Globin-like_sf"/>
</dbReference>
<dbReference type="CDD" id="cd12131">
    <property type="entry name" value="HGbI-like"/>
    <property type="match status" value="1"/>
</dbReference>
<dbReference type="Gene3D" id="1.10.490.10">
    <property type="entry name" value="Globins"/>
    <property type="match status" value="1"/>
</dbReference>
<dbReference type="OrthoDB" id="9801223at2"/>
<feature type="domain" description="Globin" evidence="6">
    <location>
        <begin position="1"/>
        <end position="134"/>
    </location>
</feature>
<proteinExistence type="inferred from homology"/>
<reference evidence="7 8" key="1">
    <citation type="journal article" date="2019" name="Front. Microbiol.">
        <title>Genomes of Neutrophilic Sulfur-Oxidizing Chemolithoautotrophs Representing 9 Proteobacterial Species From 8 Genera.</title>
        <authorList>
            <person name="Watanabe T."/>
            <person name="Kojima H."/>
            <person name="Umezawa K."/>
            <person name="Hori C."/>
            <person name="Takasuka T.E."/>
            <person name="Kato Y."/>
            <person name="Fukui M."/>
        </authorList>
    </citation>
    <scope>NUCLEOTIDE SEQUENCE [LARGE SCALE GENOMIC DNA]</scope>
    <source>
        <strain evidence="7 8">TTN</strain>
    </source>
</reference>
<accession>A0A401JB98</accession>
<dbReference type="PRINTS" id="PR00188">
    <property type="entry name" value="PLANTGLOBIN"/>
</dbReference>
<keyword evidence="2 5" id="KW-0561">Oxygen transport</keyword>
<dbReference type="GO" id="GO:0071500">
    <property type="term" value="P:cellular response to nitrosative stress"/>
    <property type="evidence" value="ECO:0007669"/>
    <property type="project" value="TreeGrafter"/>
</dbReference>
<evidence type="ECO:0000256" key="2">
    <source>
        <dbReference type="ARBA" id="ARBA00022621"/>
    </source>
</evidence>
<dbReference type="SMR" id="A0A401JB98"/>
<dbReference type="AlphaFoldDB" id="A0A401JB98"/>
<dbReference type="GO" id="GO:0020037">
    <property type="term" value="F:heme binding"/>
    <property type="evidence" value="ECO:0007669"/>
    <property type="project" value="InterPro"/>
</dbReference>
<keyword evidence="5" id="KW-0813">Transport</keyword>
<dbReference type="PANTHER" id="PTHR43396:SF3">
    <property type="entry name" value="FLAVOHEMOPROTEIN"/>
    <property type="match status" value="1"/>
</dbReference>
<keyword evidence="4" id="KW-0408">Iron</keyword>